<dbReference type="EMBL" id="JAKOGG010000587">
    <property type="protein sequence ID" value="MCS4559009.1"/>
    <property type="molecule type" value="Genomic_DNA"/>
</dbReference>
<feature type="non-terminal residue" evidence="7">
    <location>
        <position position="69"/>
    </location>
</feature>
<evidence type="ECO:0000313" key="8">
    <source>
        <dbReference type="Proteomes" id="UP001201549"/>
    </source>
</evidence>
<evidence type="ECO:0000256" key="4">
    <source>
        <dbReference type="ARBA" id="ARBA00022695"/>
    </source>
</evidence>
<sequence>MADIIAEVYKQYHVTATSLLLDRMKDLGYNISTKSGLTVGVADITGLKEKPAIIAEAHKQVNTISKQFR</sequence>
<comment type="caution">
    <text evidence="7">The sequence shown here is derived from an EMBL/GenBank/DDBJ whole genome shotgun (WGS) entry which is preliminary data.</text>
</comment>
<proteinExistence type="predicted"/>
<keyword evidence="3" id="KW-0808">Transferase</keyword>
<dbReference type="InterPro" id="IPR007066">
    <property type="entry name" value="RNA_pol_Rpb1_3"/>
</dbReference>
<gene>
    <name evidence="7" type="ORF">L9G74_21555</name>
</gene>
<dbReference type="SUPFAM" id="SSF64484">
    <property type="entry name" value="beta and beta-prime subunits of DNA dependent RNA-polymerase"/>
    <property type="match status" value="1"/>
</dbReference>
<dbReference type="InterPro" id="IPR042102">
    <property type="entry name" value="RNA_pol_Rpb1_3_sf"/>
</dbReference>
<organism evidence="7 8">
    <name type="scientific">Shewanella electrica</name>
    <dbReference type="NCBI Taxonomy" id="515560"/>
    <lineage>
        <taxon>Bacteria</taxon>
        <taxon>Pseudomonadati</taxon>
        <taxon>Pseudomonadota</taxon>
        <taxon>Gammaproteobacteria</taxon>
        <taxon>Alteromonadales</taxon>
        <taxon>Shewanellaceae</taxon>
        <taxon>Shewanella</taxon>
    </lineage>
</organism>
<evidence type="ECO:0000259" key="6">
    <source>
        <dbReference type="Pfam" id="PF04983"/>
    </source>
</evidence>
<feature type="domain" description="RNA polymerase Rpb1" evidence="6">
    <location>
        <begin position="3"/>
        <end position="44"/>
    </location>
</feature>
<evidence type="ECO:0000256" key="1">
    <source>
        <dbReference type="ARBA" id="ARBA00012418"/>
    </source>
</evidence>
<keyword evidence="2" id="KW-0240">DNA-directed RNA polymerase</keyword>
<protein>
    <recommendedName>
        <fullName evidence="1">DNA-directed RNA polymerase</fullName>
        <ecNumber evidence="1">2.7.7.6</ecNumber>
    </recommendedName>
</protein>
<accession>A0ABT2FUZ6</accession>
<dbReference type="RefSeq" id="WP_238898874.1">
    <property type="nucleotide sequence ID" value="NZ_JAKOGG010000587.1"/>
</dbReference>
<evidence type="ECO:0000256" key="3">
    <source>
        <dbReference type="ARBA" id="ARBA00022679"/>
    </source>
</evidence>
<dbReference type="Pfam" id="PF04983">
    <property type="entry name" value="RNA_pol_Rpb1_3"/>
    <property type="match status" value="1"/>
</dbReference>
<evidence type="ECO:0000313" key="7">
    <source>
        <dbReference type="EMBL" id="MCS4559009.1"/>
    </source>
</evidence>
<keyword evidence="5" id="KW-0804">Transcription</keyword>
<reference evidence="8" key="2">
    <citation type="submission" date="2023-07" db="EMBL/GenBank/DDBJ databases">
        <title>Shewanella mangrovi sp. nov., an acetaldehyde- degrading bacterium isolated from mangrove sediment.</title>
        <authorList>
            <person name="Liu Y."/>
        </authorList>
    </citation>
    <scope>NUCLEOTIDE SEQUENCE [LARGE SCALE GENOMIC DNA]</scope>
    <source>
        <strain evidence="8">C32</strain>
    </source>
</reference>
<dbReference type="Proteomes" id="UP001201549">
    <property type="component" value="Unassembled WGS sequence"/>
</dbReference>
<evidence type="ECO:0000256" key="5">
    <source>
        <dbReference type="ARBA" id="ARBA00023163"/>
    </source>
</evidence>
<evidence type="ECO:0000256" key="2">
    <source>
        <dbReference type="ARBA" id="ARBA00022478"/>
    </source>
</evidence>
<name>A0ABT2FUZ6_9GAMM</name>
<keyword evidence="4" id="KW-0548">Nucleotidyltransferase</keyword>
<reference evidence="7 8" key="1">
    <citation type="submission" date="2022-02" db="EMBL/GenBank/DDBJ databases">
        <authorList>
            <person name="Zhuang L."/>
        </authorList>
    </citation>
    <scope>NUCLEOTIDE SEQUENCE [LARGE SCALE GENOMIC DNA]</scope>
    <source>
        <strain evidence="7 8">C32</strain>
    </source>
</reference>
<dbReference type="Gene3D" id="1.10.274.100">
    <property type="entry name" value="RNA polymerase Rpb1, domain 3"/>
    <property type="match status" value="1"/>
</dbReference>
<dbReference type="EC" id="2.7.7.6" evidence="1"/>
<keyword evidence="8" id="KW-1185">Reference proteome</keyword>